<comment type="caution">
    <text evidence="2">The sequence shown here is derived from an EMBL/GenBank/DDBJ whole genome shotgun (WGS) entry which is preliminary data.</text>
</comment>
<dbReference type="AlphaFoldDB" id="A0A3A8EUL4"/>
<keyword evidence="1" id="KW-1133">Transmembrane helix</keyword>
<keyword evidence="3" id="KW-1185">Reference proteome</keyword>
<keyword evidence="1" id="KW-0472">Membrane</keyword>
<protein>
    <recommendedName>
        <fullName evidence="4">EamA domain-containing protein</fullName>
    </recommendedName>
</protein>
<name>A0A3A8EUL4_9GAMM</name>
<dbReference type="Proteomes" id="UP000269001">
    <property type="component" value="Unassembled WGS sequence"/>
</dbReference>
<evidence type="ECO:0000256" key="1">
    <source>
        <dbReference type="SAM" id="Phobius"/>
    </source>
</evidence>
<evidence type="ECO:0000313" key="3">
    <source>
        <dbReference type="Proteomes" id="UP000269001"/>
    </source>
</evidence>
<keyword evidence="1" id="KW-0812">Transmembrane</keyword>
<gene>
    <name evidence="2" type="ORF">D7V21_06520</name>
</gene>
<organism evidence="2 3">
    <name type="scientific">Acinetobacter guerrae</name>
    <dbReference type="NCBI Taxonomy" id="1843371"/>
    <lineage>
        <taxon>Bacteria</taxon>
        <taxon>Pseudomonadati</taxon>
        <taxon>Pseudomonadota</taxon>
        <taxon>Gammaproteobacteria</taxon>
        <taxon>Moraxellales</taxon>
        <taxon>Moraxellaceae</taxon>
        <taxon>Acinetobacter</taxon>
    </lineage>
</organism>
<accession>A0A3A8EUL4</accession>
<feature type="transmembrane region" description="Helical" evidence="1">
    <location>
        <begin position="12"/>
        <end position="29"/>
    </location>
</feature>
<dbReference type="RefSeq" id="WP_120369713.1">
    <property type="nucleotide sequence ID" value="NZ_RAXU01000006.1"/>
</dbReference>
<feature type="transmembrane region" description="Helical" evidence="1">
    <location>
        <begin position="35"/>
        <end position="53"/>
    </location>
</feature>
<reference evidence="2 3" key="1">
    <citation type="submission" date="2018-09" db="EMBL/GenBank/DDBJ databases">
        <title>The draft genome of Acinetobacter spp. strains.</title>
        <authorList>
            <person name="Qin J."/>
            <person name="Feng Y."/>
            <person name="Zong Z."/>
        </authorList>
    </citation>
    <scope>NUCLEOTIDE SEQUENCE [LARGE SCALE GENOMIC DNA]</scope>
    <source>
        <strain evidence="2 3">WCHAc060096</strain>
    </source>
</reference>
<evidence type="ECO:0000313" key="2">
    <source>
        <dbReference type="EMBL" id="RKG34400.1"/>
    </source>
</evidence>
<feature type="transmembrane region" description="Helical" evidence="1">
    <location>
        <begin position="65"/>
        <end position="89"/>
    </location>
</feature>
<proteinExistence type="predicted"/>
<dbReference type="EMBL" id="RAXU01000006">
    <property type="protein sequence ID" value="RKG34400.1"/>
    <property type="molecule type" value="Genomic_DNA"/>
</dbReference>
<sequence>MLAFWYSQRCTRGIKLSICIATCLIIYISSSIEKLPTLFVIMSLLLGMINHFLQQKIKRIQADNPYAEGFSIIGFVFPIIALITLFSFLPQLHKWALAIQVIGFSALGLFMVSIYQNRAPR</sequence>
<evidence type="ECO:0008006" key="4">
    <source>
        <dbReference type="Google" id="ProtNLM"/>
    </source>
</evidence>
<feature type="transmembrane region" description="Helical" evidence="1">
    <location>
        <begin position="95"/>
        <end position="115"/>
    </location>
</feature>